<dbReference type="Gene3D" id="1.20.1250.20">
    <property type="entry name" value="MFS general substrate transporter like domains"/>
    <property type="match status" value="1"/>
</dbReference>
<dbReference type="Proteomes" id="UP000250140">
    <property type="component" value="Unassembled WGS sequence"/>
</dbReference>
<dbReference type="GO" id="GO:0022857">
    <property type="term" value="F:transmembrane transporter activity"/>
    <property type="evidence" value="ECO:0007669"/>
    <property type="project" value="InterPro"/>
</dbReference>
<sequence length="516" mass="55830">MARSTPRMFAILVALFLSLFIAALDQTIVATAIPTISAQLHSASGYTWIGGAYLLANAAAAPIWAKLSDIWGRKPILLAAVATFFGSSIICAKASSMKMLIIGRSLQGTAGGGLIQLVNIVISDLFSMRSRSLYLGLLELMWCVAGGVGPVLGGAFTQYASWRWCFWINLPVSGTTFILLVLFLDVHNPKTKVFDGVKAIDWWGSFTIMGLTLMLFLGLDFGGVIFPWNSPKVICLIVFGCLMSILFIFSEKCLARYPLMPLGLFRNPSNIASLVLCFVHGFVFIASEFYMPLFFQSVKEASPIRSGVLILPITVGEALMGITAGIFIHRSGRYLDLIWIGVILLTIGNGLYIHLNAKSSIAEIVGFEIVAGIGAGLLFEPPLIALQALVSQEDTATATATLGFIRNIATSFSIVIGGVVFQNGMESQAQNLRVVGLPEDMIEKFSGGDAAANVFLIKKIANLRQKLIVKEAFAWSMRNMWILYTCISACGIIASAFIAKKVLSKEHVETKTGIPQ</sequence>
<feature type="transmembrane region" description="Helical" evidence="7">
    <location>
        <begin position="360"/>
        <end position="379"/>
    </location>
</feature>
<evidence type="ECO:0000256" key="1">
    <source>
        <dbReference type="ARBA" id="ARBA00004651"/>
    </source>
</evidence>
<keyword evidence="4 7" id="KW-0812">Transmembrane</keyword>
<evidence type="ECO:0000256" key="5">
    <source>
        <dbReference type="ARBA" id="ARBA00022989"/>
    </source>
</evidence>
<organism evidence="10 11">
    <name type="scientific">Glonium stellatum</name>
    <dbReference type="NCBI Taxonomy" id="574774"/>
    <lineage>
        <taxon>Eukaryota</taxon>
        <taxon>Fungi</taxon>
        <taxon>Dikarya</taxon>
        <taxon>Ascomycota</taxon>
        <taxon>Pezizomycotina</taxon>
        <taxon>Dothideomycetes</taxon>
        <taxon>Pleosporomycetidae</taxon>
        <taxon>Gloniales</taxon>
        <taxon>Gloniaceae</taxon>
        <taxon>Glonium</taxon>
    </lineage>
</organism>
<dbReference type="InterPro" id="IPR011701">
    <property type="entry name" value="MFS"/>
</dbReference>
<feature type="transmembrane region" description="Helical" evidence="7">
    <location>
        <begin position="481"/>
        <end position="499"/>
    </location>
</feature>
<evidence type="ECO:0000259" key="9">
    <source>
        <dbReference type="PROSITE" id="PS50850"/>
    </source>
</evidence>
<feature type="transmembrane region" description="Helical" evidence="7">
    <location>
        <begin position="233"/>
        <end position="250"/>
    </location>
</feature>
<evidence type="ECO:0000256" key="3">
    <source>
        <dbReference type="ARBA" id="ARBA00022475"/>
    </source>
</evidence>
<feature type="domain" description="Major facilitator superfamily (MFS) profile" evidence="9">
    <location>
        <begin position="11"/>
        <end position="503"/>
    </location>
</feature>
<dbReference type="PROSITE" id="PS50850">
    <property type="entry name" value="MFS"/>
    <property type="match status" value="1"/>
</dbReference>
<feature type="transmembrane region" description="Helical" evidence="7">
    <location>
        <begin position="164"/>
        <end position="183"/>
    </location>
</feature>
<keyword evidence="8" id="KW-0732">Signal</keyword>
<feature type="transmembrane region" description="Helical" evidence="7">
    <location>
        <begin position="46"/>
        <end position="64"/>
    </location>
</feature>
<dbReference type="Pfam" id="PF07690">
    <property type="entry name" value="MFS_1"/>
    <property type="match status" value="1"/>
</dbReference>
<dbReference type="InterPro" id="IPR036259">
    <property type="entry name" value="MFS_trans_sf"/>
</dbReference>
<keyword evidence="6 7" id="KW-0472">Membrane</keyword>
<dbReference type="FunFam" id="1.20.1720.10:FF:000014">
    <property type="entry name" value="MFS drug transporter, putative"/>
    <property type="match status" value="1"/>
</dbReference>
<dbReference type="PANTHER" id="PTHR23501:SF158">
    <property type="entry name" value="TRANSPORTER, PUTATIVE (AFU_ORTHOLOGUE AFUA_5G14490)-RELATED"/>
    <property type="match status" value="1"/>
</dbReference>
<evidence type="ECO:0000256" key="8">
    <source>
        <dbReference type="SAM" id="SignalP"/>
    </source>
</evidence>
<feature type="transmembrane region" description="Helical" evidence="7">
    <location>
        <begin position="334"/>
        <end position="353"/>
    </location>
</feature>
<protein>
    <submittedName>
        <fullName evidence="10">Putative MFS transporter</fullName>
    </submittedName>
</protein>
<comment type="similarity">
    <text evidence="2">Belongs to the major facilitator superfamily. TCR/Tet family.</text>
</comment>
<dbReference type="CDD" id="cd17502">
    <property type="entry name" value="MFS_Azr1_MDR_like"/>
    <property type="match status" value="1"/>
</dbReference>
<keyword evidence="5 7" id="KW-1133">Transmembrane helix</keyword>
<accession>A0A8E2EQ48</accession>
<feature type="chain" id="PRO_5034037346" evidence="8">
    <location>
        <begin position="24"/>
        <end position="516"/>
    </location>
</feature>
<evidence type="ECO:0000256" key="6">
    <source>
        <dbReference type="ARBA" id="ARBA00023136"/>
    </source>
</evidence>
<keyword evidence="11" id="KW-1185">Reference proteome</keyword>
<dbReference type="InterPro" id="IPR020846">
    <property type="entry name" value="MFS_dom"/>
</dbReference>
<comment type="subcellular location">
    <subcellularLocation>
        <location evidence="1">Cell membrane</location>
        <topology evidence="1">Multi-pass membrane protein</topology>
    </subcellularLocation>
</comment>
<evidence type="ECO:0000256" key="2">
    <source>
        <dbReference type="ARBA" id="ARBA00007520"/>
    </source>
</evidence>
<dbReference type="AlphaFoldDB" id="A0A8E2EQ48"/>
<feature type="transmembrane region" description="Helical" evidence="7">
    <location>
        <begin position="307"/>
        <end position="328"/>
    </location>
</feature>
<gene>
    <name evidence="10" type="ORF">AOQ84DRAFT_401025</name>
</gene>
<evidence type="ECO:0000256" key="4">
    <source>
        <dbReference type="ARBA" id="ARBA00022692"/>
    </source>
</evidence>
<dbReference type="OrthoDB" id="10021397at2759"/>
<name>A0A8E2EQ48_9PEZI</name>
<dbReference type="EMBL" id="KV750880">
    <property type="protein sequence ID" value="OCL02800.1"/>
    <property type="molecule type" value="Genomic_DNA"/>
</dbReference>
<feature type="transmembrane region" description="Helical" evidence="7">
    <location>
        <begin position="133"/>
        <end position="152"/>
    </location>
</feature>
<evidence type="ECO:0000256" key="7">
    <source>
        <dbReference type="SAM" id="Phobius"/>
    </source>
</evidence>
<proteinExistence type="inferred from homology"/>
<evidence type="ECO:0000313" key="11">
    <source>
        <dbReference type="Proteomes" id="UP000250140"/>
    </source>
</evidence>
<evidence type="ECO:0000313" key="10">
    <source>
        <dbReference type="EMBL" id="OCL02800.1"/>
    </source>
</evidence>
<reference evidence="10 11" key="1">
    <citation type="journal article" date="2016" name="Nat. Commun.">
        <title>Ectomycorrhizal ecology is imprinted in the genome of the dominant symbiotic fungus Cenococcum geophilum.</title>
        <authorList>
            <consortium name="DOE Joint Genome Institute"/>
            <person name="Peter M."/>
            <person name="Kohler A."/>
            <person name="Ohm R.A."/>
            <person name="Kuo A."/>
            <person name="Krutzmann J."/>
            <person name="Morin E."/>
            <person name="Arend M."/>
            <person name="Barry K.W."/>
            <person name="Binder M."/>
            <person name="Choi C."/>
            <person name="Clum A."/>
            <person name="Copeland A."/>
            <person name="Grisel N."/>
            <person name="Haridas S."/>
            <person name="Kipfer T."/>
            <person name="LaButti K."/>
            <person name="Lindquist E."/>
            <person name="Lipzen A."/>
            <person name="Maire R."/>
            <person name="Meier B."/>
            <person name="Mihaltcheva S."/>
            <person name="Molinier V."/>
            <person name="Murat C."/>
            <person name="Poggeler S."/>
            <person name="Quandt C.A."/>
            <person name="Sperisen C."/>
            <person name="Tritt A."/>
            <person name="Tisserant E."/>
            <person name="Crous P.W."/>
            <person name="Henrissat B."/>
            <person name="Nehls U."/>
            <person name="Egli S."/>
            <person name="Spatafora J.W."/>
            <person name="Grigoriev I.V."/>
            <person name="Martin F.M."/>
        </authorList>
    </citation>
    <scope>NUCLEOTIDE SEQUENCE [LARGE SCALE GENOMIC DNA]</scope>
    <source>
        <strain evidence="10 11">CBS 207.34</strain>
    </source>
</reference>
<keyword evidence="3" id="KW-1003">Cell membrane</keyword>
<feature type="transmembrane region" description="Helical" evidence="7">
    <location>
        <begin position="270"/>
        <end position="295"/>
    </location>
</feature>
<feature type="signal peptide" evidence="8">
    <location>
        <begin position="1"/>
        <end position="23"/>
    </location>
</feature>
<dbReference type="SUPFAM" id="SSF103473">
    <property type="entry name" value="MFS general substrate transporter"/>
    <property type="match status" value="1"/>
</dbReference>
<feature type="transmembrane region" description="Helical" evidence="7">
    <location>
        <begin position="203"/>
        <end position="226"/>
    </location>
</feature>
<dbReference type="Gene3D" id="1.20.1720.10">
    <property type="entry name" value="Multidrug resistance protein D"/>
    <property type="match status" value="1"/>
</dbReference>
<dbReference type="GO" id="GO:0005886">
    <property type="term" value="C:plasma membrane"/>
    <property type="evidence" value="ECO:0007669"/>
    <property type="project" value="UniProtKB-SubCell"/>
</dbReference>
<dbReference type="PANTHER" id="PTHR23501">
    <property type="entry name" value="MAJOR FACILITATOR SUPERFAMILY"/>
    <property type="match status" value="1"/>
</dbReference>
<feature type="transmembrane region" description="Helical" evidence="7">
    <location>
        <begin position="76"/>
        <end position="95"/>
    </location>
</feature>